<evidence type="ECO:0000313" key="2">
    <source>
        <dbReference type="Proteomes" id="UP000217289"/>
    </source>
</evidence>
<keyword evidence="2" id="KW-1185">Reference proteome</keyword>
<dbReference type="KEGG" id="mbd:MEBOL_006104"/>
<dbReference type="OrthoDB" id="5523003at2"/>
<protein>
    <submittedName>
        <fullName evidence="1">Uncharacterized protein</fullName>
    </submittedName>
</protein>
<accession>A0A250INV3</accession>
<sequence>MSKAAAAVIGMFSVGAGMMTVLGSVMGAYAEPVSLALMGVGLFAGSSLLGGSKETAPAGVAKEA</sequence>
<gene>
    <name evidence="1" type="ORF">MEBOL_006104</name>
</gene>
<dbReference type="Proteomes" id="UP000217289">
    <property type="component" value="Chromosome"/>
</dbReference>
<dbReference type="EMBL" id="CP022163">
    <property type="protein sequence ID" value="ATB32616.1"/>
    <property type="molecule type" value="Genomic_DNA"/>
</dbReference>
<reference evidence="1 2" key="1">
    <citation type="submission" date="2017-06" db="EMBL/GenBank/DDBJ databases">
        <authorList>
            <person name="Kim H.J."/>
            <person name="Triplett B.A."/>
        </authorList>
    </citation>
    <scope>NUCLEOTIDE SEQUENCE [LARGE SCALE GENOMIC DNA]</scope>
    <source>
        <strain evidence="1 2">DSM 14713</strain>
    </source>
</reference>
<dbReference type="AlphaFoldDB" id="A0A250INV3"/>
<name>A0A250INV3_9BACT</name>
<organism evidence="1 2">
    <name type="scientific">Melittangium boletus DSM 14713</name>
    <dbReference type="NCBI Taxonomy" id="1294270"/>
    <lineage>
        <taxon>Bacteria</taxon>
        <taxon>Pseudomonadati</taxon>
        <taxon>Myxococcota</taxon>
        <taxon>Myxococcia</taxon>
        <taxon>Myxococcales</taxon>
        <taxon>Cystobacterineae</taxon>
        <taxon>Archangiaceae</taxon>
        <taxon>Melittangium</taxon>
    </lineage>
</organism>
<evidence type="ECO:0000313" key="1">
    <source>
        <dbReference type="EMBL" id="ATB32616.1"/>
    </source>
</evidence>
<proteinExistence type="predicted"/>
<dbReference type="RefSeq" id="WP_095980774.1">
    <property type="nucleotide sequence ID" value="NZ_CP022163.1"/>
</dbReference>